<comment type="similarity">
    <text evidence="1 2">Belongs to the peptidase S14 family.</text>
</comment>
<dbReference type="EMBL" id="MGJD01000011">
    <property type="protein sequence ID" value="OGN01025.1"/>
    <property type="molecule type" value="Genomic_DNA"/>
</dbReference>
<dbReference type="Gene3D" id="3.90.226.10">
    <property type="entry name" value="2-enoyl-CoA Hydratase, Chain A, domain 1"/>
    <property type="match status" value="1"/>
</dbReference>
<gene>
    <name evidence="3" type="ORF">A2650_02190</name>
</gene>
<dbReference type="InterPro" id="IPR023562">
    <property type="entry name" value="ClpP/TepA"/>
</dbReference>
<dbReference type="GO" id="GO:0009368">
    <property type="term" value="C:endopeptidase Clp complex"/>
    <property type="evidence" value="ECO:0007669"/>
    <property type="project" value="TreeGrafter"/>
</dbReference>
<accession>A0A1F8EJJ5</accession>
<dbReference type="SUPFAM" id="SSF52096">
    <property type="entry name" value="ClpP/crotonase"/>
    <property type="match status" value="1"/>
</dbReference>
<evidence type="ECO:0000313" key="3">
    <source>
        <dbReference type="EMBL" id="OGN01025.1"/>
    </source>
</evidence>
<reference evidence="3 4" key="1">
    <citation type="journal article" date="2016" name="Nat. Commun.">
        <title>Thousands of microbial genomes shed light on interconnected biogeochemical processes in an aquifer system.</title>
        <authorList>
            <person name="Anantharaman K."/>
            <person name="Brown C.T."/>
            <person name="Hug L.A."/>
            <person name="Sharon I."/>
            <person name="Castelle C.J."/>
            <person name="Probst A.J."/>
            <person name="Thomas B.C."/>
            <person name="Singh A."/>
            <person name="Wilkins M.J."/>
            <person name="Karaoz U."/>
            <person name="Brodie E.L."/>
            <person name="Williams K.H."/>
            <person name="Hubbard S.S."/>
            <person name="Banfield J.F."/>
        </authorList>
    </citation>
    <scope>NUCLEOTIDE SEQUENCE [LARGE SCALE GENOMIC DNA]</scope>
</reference>
<dbReference type="Proteomes" id="UP000177117">
    <property type="component" value="Unassembled WGS sequence"/>
</dbReference>
<proteinExistence type="inferred from homology"/>
<dbReference type="PANTHER" id="PTHR10381">
    <property type="entry name" value="ATP-DEPENDENT CLP PROTEASE PROTEOLYTIC SUBUNIT"/>
    <property type="match status" value="1"/>
</dbReference>
<dbReference type="GO" id="GO:0004176">
    <property type="term" value="F:ATP-dependent peptidase activity"/>
    <property type="evidence" value="ECO:0007669"/>
    <property type="project" value="InterPro"/>
</dbReference>
<dbReference type="CDD" id="cd07017">
    <property type="entry name" value="S14_ClpP_2"/>
    <property type="match status" value="1"/>
</dbReference>
<dbReference type="GO" id="GO:0004252">
    <property type="term" value="F:serine-type endopeptidase activity"/>
    <property type="evidence" value="ECO:0007669"/>
    <property type="project" value="InterPro"/>
</dbReference>
<dbReference type="Pfam" id="PF00574">
    <property type="entry name" value="CLP_protease"/>
    <property type="match status" value="1"/>
</dbReference>
<dbReference type="PANTHER" id="PTHR10381:SF11">
    <property type="entry name" value="ATP-DEPENDENT CLP PROTEASE PROTEOLYTIC SUBUNIT, MITOCHONDRIAL"/>
    <property type="match status" value="1"/>
</dbReference>
<evidence type="ECO:0000313" key="4">
    <source>
        <dbReference type="Proteomes" id="UP000177117"/>
    </source>
</evidence>
<dbReference type="InterPro" id="IPR029045">
    <property type="entry name" value="ClpP/crotonase-like_dom_sf"/>
</dbReference>
<protein>
    <recommendedName>
        <fullName evidence="2">ATP-dependent Clp protease proteolytic subunit</fullName>
    </recommendedName>
</protein>
<dbReference type="PRINTS" id="PR00127">
    <property type="entry name" value="CLPPROTEASEP"/>
</dbReference>
<name>A0A1F8EJJ5_9BACT</name>
<organism evidence="3 4">
    <name type="scientific">Candidatus Yanofskybacteria bacterium RIFCSPHIGHO2_01_FULL_41_53</name>
    <dbReference type="NCBI Taxonomy" id="1802663"/>
    <lineage>
        <taxon>Bacteria</taxon>
        <taxon>Candidatus Yanofskyibacteriota</taxon>
    </lineage>
</organism>
<evidence type="ECO:0000256" key="1">
    <source>
        <dbReference type="ARBA" id="ARBA00007039"/>
    </source>
</evidence>
<sequence>MGRVDKAEAVRLELPPRRIIRMDLIEEKFKKLEDRGILYLDSAIDEGMSSVVSMTLFKLHMDLDKDQVIWIMLNSPGGRVDQGFAVYDTIKALTSNGRKINILCMGCVASMATCILQAGTERLSLPNTQFLIHEISQFIYDNEKVSESEERVTESKRINQIVMSLIAKRIGMSTEKLIATSKKKDYWLDAKSALKFGDNGLIDKVTTIMPF</sequence>
<evidence type="ECO:0000256" key="2">
    <source>
        <dbReference type="RuleBase" id="RU003567"/>
    </source>
</evidence>
<comment type="caution">
    <text evidence="3">The sequence shown here is derived from an EMBL/GenBank/DDBJ whole genome shotgun (WGS) entry which is preliminary data.</text>
</comment>
<dbReference type="AlphaFoldDB" id="A0A1F8EJJ5"/>
<dbReference type="GO" id="GO:0006515">
    <property type="term" value="P:protein quality control for misfolded or incompletely synthesized proteins"/>
    <property type="evidence" value="ECO:0007669"/>
    <property type="project" value="TreeGrafter"/>
</dbReference>
<dbReference type="GO" id="GO:0051117">
    <property type="term" value="F:ATPase binding"/>
    <property type="evidence" value="ECO:0007669"/>
    <property type="project" value="TreeGrafter"/>
</dbReference>
<dbReference type="InterPro" id="IPR001907">
    <property type="entry name" value="ClpP"/>
</dbReference>